<feature type="compositionally biased region" description="Polar residues" evidence="2">
    <location>
        <begin position="309"/>
        <end position="321"/>
    </location>
</feature>
<evidence type="ECO:0000256" key="1">
    <source>
        <dbReference type="SAM" id="Coils"/>
    </source>
</evidence>
<evidence type="ECO:0000256" key="2">
    <source>
        <dbReference type="SAM" id="MobiDB-lite"/>
    </source>
</evidence>
<organism evidence="3 4">
    <name type="scientific">Petrolisthes cinctipes</name>
    <name type="common">Flat porcelain crab</name>
    <dbReference type="NCBI Taxonomy" id="88211"/>
    <lineage>
        <taxon>Eukaryota</taxon>
        <taxon>Metazoa</taxon>
        <taxon>Ecdysozoa</taxon>
        <taxon>Arthropoda</taxon>
        <taxon>Crustacea</taxon>
        <taxon>Multicrustacea</taxon>
        <taxon>Malacostraca</taxon>
        <taxon>Eumalacostraca</taxon>
        <taxon>Eucarida</taxon>
        <taxon>Decapoda</taxon>
        <taxon>Pleocyemata</taxon>
        <taxon>Anomura</taxon>
        <taxon>Galatheoidea</taxon>
        <taxon>Porcellanidae</taxon>
        <taxon>Petrolisthes</taxon>
    </lineage>
</organism>
<keyword evidence="4" id="KW-1185">Reference proteome</keyword>
<dbReference type="AlphaFoldDB" id="A0AAE1L3X6"/>
<feature type="region of interest" description="Disordered" evidence="2">
    <location>
        <begin position="309"/>
        <end position="348"/>
    </location>
</feature>
<name>A0AAE1L3X6_PETCI</name>
<dbReference type="Proteomes" id="UP001286313">
    <property type="component" value="Unassembled WGS sequence"/>
</dbReference>
<feature type="region of interest" description="Disordered" evidence="2">
    <location>
        <begin position="271"/>
        <end position="294"/>
    </location>
</feature>
<feature type="compositionally biased region" description="Polar residues" evidence="2">
    <location>
        <begin position="271"/>
        <end position="280"/>
    </location>
</feature>
<feature type="compositionally biased region" description="Polar residues" evidence="2">
    <location>
        <begin position="250"/>
        <end position="259"/>
    </location>
</feature>
<reference evidence="3" key="1">
    <citation type="submission" date="2023-10" db="EMBL/GenBank/DDBJ databases">
        <title>Genome assemblies of two species of porcelain crab, Petrolisthes cinctipes and Petrolisthes manimaculis (Anomura: Porcellanidae).</title>
        <authorList>
            <person name="Angst P."/>
        </authorList>
    </citation>
    <scope>NUCLEOTIDE SEQUENCE</scope>
    <source>
        <strain evidence="3">PB745_01</strain>
        <tissue evidence="3">Gill</tissue>
    </source>
</reference>
<dbReference type="EMBL" id="JAWQEG010000049">
    <property type="protein sequence ID" value="KAK3895326.1"/>
    <property type="molecule type" value="Genomic_DNA"/>
</dbReference>
<evidence type="ECO:0008006" key="5">
    <source>
        <dbReference type="Google" id="ProtNLM"/>
    </source>
</evidence>
<gene>
    <name evidence="3" type="ORF">Pcinc_000955</name>
</gene>
<dbReference type="PANTHER" id="PTHR13475:SF3">
    <property type="entry name" value="NEUGRIN"/>
    <property type="match status" value="1"/>
</dbReference>
<dbReference type="PANTHER" id="PTHR13475">
    <property type="entry name" value="NEUGRIN"/>
    <property type="match status" value="1"/>
</dbReference>
<comment type="caution">
    <text evidence="3">The sequence shown here is derived from an EMBL/GenBank/DDBJ whole genome shotgun (WGS) entry which is preliminary data.</text>
</comment>
<sequence length="348" mass="39308">MIYGRRISTSANLLVRGIGGKLRKFGLEEDELEDMTPEQLQVLTNNDLDSLKQNISQLEVQAKGLQTMIRRKTIEHKYFKKYKPKEENFMTWSMKEQLRYLHSTDPDAWTPEVLSKAFPTSPQGAKKLLNSKWVPRDESAIKRHDLTAAANWKKHMKGKLGSAKLIEAAFMKYSSETSPTIAGNTQQMFTSLQNLKFDAEEKLHIPKRLRPKNKLPNTARFQGGFLNIITSYEEQLKQRENPEPAAKGGKNTTPTDGNVTQDNIEMAAERQNNMGSTEGRTIQRKGNESQGEGNIANLSTLTTSIPTYQGPYTQVLASSDRQTGRHTNRKSKDDDKMIMKSSAPDTLT</sequence>
<protein>
    <recommendedName>
        <fullName evidence="5">Neugrin</fullName>
    </recommendedName>
</protein>
<dbReference type="GO" id="GO:0005634">
    <property type="term" value="C:nucleus"/>
    <property type="evidence" value="ECO:0007669"/>
    <property type="project" value="TreeGrafter"/>
</dbReference>
<dbReference type="Pfam" id="PF06413">
    <property type="entry name" value="Neugrin"/>
    <property type="match status" value="1"/>
</dbReference>
<feature type="region of interest" description="Disordered" evidence="2">
    <location>
        <begin position="236"/>
        <end position="259"/>
    </location>
</feature>
<feature type="coiled-coil region" evidence="1">
    <location>
        <begin position="41"/>
        <end position="68"/>
    </location>
</feature>
<accession>A0AAE1L3X6</accession>
<evidence type="ECO:0000313" key="3">
    <source>
        <dbReference type="EMBL" id="KAK3895326.1"/>
    </source>
</evidence>
<dbReference type="InterPro" id="IPR010487">
    <property type="entry name" value="NGRN/Rrg9"/>
</dbReference>
<keyword evidence="1" id="KW-0175">Coiled coil</keyword>
<evidence type="ECO:0000313" key="4">
    <source>
        <dbReference type="Proteomes" id="UP001286313"/>
    </source>
</evidence>
<proteinExistence type="predicted"/>